<dbReference type="RefSeq" id="WP_087112821.1">
    <property type="nucleotide sequence ID" value="NZ_CBCSCN010000005.1"/>
</dbReference>
<reference evidence="2 3" key="1">
    <citation type="submission" date="2017-03" db="EMBL/GenBank/DDBJ databases">
        <authorList>
            <person name="Afonso C.L."/>
            <person name="Miller P.J."/>
            <person name="Scott M.A."/>
            <person name="Spackman E."/>
            <person name="Goraichik I."/>
            <person name="Dimitrov K.M."/>
            <person name="Suarez D.L."/>
            <person name="Swayne D.E."/>
        </authorList>
    </citation>
    <scope>NUCLEOTIDE SEQUENCE [LARGE SCALE GENOMIC DNA]</scope>
    <source>
        <strain evidence="2">SB41UT1</strain>
    </source>
</reference>
<keyword evidence="1" id="KW-0472">Membrane</keyword>
<protein>
    <recommendedName>
        <fullName evidence="4">Type IV pilus assembly protein PilW</fullName>
    </recommendedName>
</protein>
<evidence type="ECO:0000256" key="1">
    <source>
        <dbReference type="SAM" id="Phobius"/>
    </source>
</evidence>
<name>A0A1X7AQL4_9GAMM</name>
<proteinExistence type="predicted"/>
<evidence type="ECO:0000313" key="2">
    <source>
        <dbReference type="EMBL" id="SMA50380.1"/>
    </source>
</evidence>
<dbReference type="PROSITE" id="PS00409">
    <property type="entry name" value="PROKAR_NTER_METHYL"/>
    <property type="match status" value="1"/>
</dbReference>
<dbReference type="EMBL" id="FWPT01000012">
    <property type="protein sequence ID" value="SMA50380.1"/>
    <property type="molecule type" value="Genomic_DNA"/>
</dbReference>
<keyword evidence="1" id="KW-0812">Transmembrane</keyword>
<keyword evidence="3" id="KW-1185">Reference proteome</keyword>
<evidence type="ECO:0000313" key="3">
    <source>
        <dbReference type="Proteomes" id="UP000196573"/>
    </source>
</evidence>
<dbReference type="AlphaFoldDB" id="A0A1X7AQL4"/>
<dbReference type="InterPro" id="IPR012902">
    <property type="entry name" value="N_methyl_site"/>
</dbReference>
<dbReference type="Proteomes" id="UP000196573">
    <property type="component" value="Unassembled WGS sequence"/>
</dbReference>
<dbReference type="Pfam" id="PF07963">
    <property type="entry name" value="N_methyl"/>
    <property type="match status" value="1"/>
</dbReference>
<feature type="transmembrane region" description="Helical" evidence="1">
    <location>
        <begin position="20"/>
        <end position="39"/>
    </location>
</feature>
<organism evidence="2 3">
    <name type="scientific">Parendozoicomonas haliclonae</name>
    <dbReference type="NCBI Taxonomy" id="1960125"/>
    <lineage>
        <taxon>Bacteria</taxon>
        <taxon>Pseudomonadati</taxon>
        <taxon>Pseudomonadota</taxon>
        <taxon>Gammaproteobacteria</taxon>
        <taxon>Oceanospirillales</taxon>
        <taxon>Endozoicomonadaceae</taxon>
        <taxon>Parendozoicomonas</taxon>
    </lineage>
</organism>
<gene>
    <name evidence="2" type="ORF">EHSB41UT_04177</name>
</gene>
<sequence>MTARKNVLIQHQSGLSLVELMIAMALGLVLTLGVTRLFMDSLQSKNAQHELNTVNDGGRVVMNLMRQDLLRAGFKGCATDVTLGSYDAATSANDIADAVEMQSQIDKLNDGISTPATDLASNLHAASDSIEIVYLRPFPRAGSNRISVSNTTVTLREPSPDPDPAVDQNTITRVIGSNTTLFIGNCTRLEVAKLASDTTVGATTLTIKKALKEDFGDSDILLYEGVYRNYSIGKENAADPFGLFVGPDRLINNAAALTSKANKILSVEQSGDAFTITLGLNNTGSDYQKTFATTVTRRNVVQ</sequence>
<dbReference type="NCBIfam" id="TIGR02532">
    <property type="entry name" value="IV_pilin_GFxxxE"/>
    <property type="match status" value="1"/>
</dbReference>
<accession>A0A1X7AQL4</accession>
<evidence type="ECO:0008006" key="4">
    <source>
        <dbReference type="Google" id="ProtNLM"/>
    </source>
</evidence>
<dbReference type="OrthoDB" id="5296662at2"/>
<keyword evidence="1" id="KW-1133">Transmembrane helix</keyword>